<feature type="transmembrane region" description="Helical" evidence="11">
    <location>
        <begin position="20"/>
        <end position="40"/>
    </location>
</feature>
<evidence type="ECO:0000313" key="15">
    <source>
        <dbReference type="Proteomes" id="UP000824106"/>
    </source>
</evidence>
<keyword evidence="9" id="KW-0961">Cell wall biogenesis/degradation</keyword>
<feature type="domain" description="Penicillin-binding protein transpeptidase" evidence="12">
    <location>
        <begin position="351"/>
        <end position="680"/>
    </location>
</feature>
<reference evidence="14" key="1">
    <citation type="journal article" date="2021" name="PeerJ">
        <title>Extensive microbial diversity within the chicken gut microbiome revealed by metagenomics and culture.</title>
        <authorList>
            <person name="Gilroy R."/>
            <person name="Ravi A."/>
            <person name="Getino M."/>
            <person name="Pursley I."/>
            <person name="Horton D.L."/>
            <person name="Alikhan N.F."/>
            <person name="Baker D."/>
            <person name="Gharbi K."/>
            <person name="Hall N."/>
            <person name="Watson M."/>
            <person name="Adriaenssens E.M."/>
            <person name="Foster-Nyarko E."/>
            <person name="Jarju S."/>
            <person name="Secka A."/>
            <person name="Antonio M."/>
            <person name="Oren A."/>
            <person name="Chaudhuri R.R."/>
            <person name="La Ragione R."/>
            <person name="Hildebrand F."/>
            <person name="Pallen M.J."/>
        </authorList>
    </citation>
    <scope>NUCLEOTIDE SEQUENCE</scope>
    <source>
        <strain evidence="14">CHK169-4300</strain>
    </source>
</reference>
<dbReference type="SUPFAM" id="SSF56519">
    <property type="entry name" value="Penicillin binding protein dimerisation domain"/>
    <property type="match status" value="1"/>
</dbReference>
<dbReference type="GO" id="GO:0071972">
    <property type="term" value="F:peptidoglycan L,D-transpeptidase activity"/>
    <property type="evidence" value="ECO:0007669"/>
    <property type="project" value="TreeGrafter"/>
</dbReference>
<comment type="similarity">
    <text evidence="2">Belongs to the transpeptidase family.</text>
</comment>
<evidence type="ECO:0000256" key="1">
    <source>
        <dbReference type="ARBA" id="ARBA00004162"/>
    </source>
</evidence>
<dbReference type="InterPro" id="IPR012338">
    <property type="entry name" value="Beta-lactam/transpept-like"/>
</dbReference>
<dbReference type="Gene3D" id="1.10.10.1230">
    <property type="entry name" value="Penicillin-binding protein, N-terminal non-catalytic domain, head sub-domain"/>
    <property type="match status" value="1"/>
</dbReference>
<proteinExistence type="inferred from homology"/>
<dbReference type="GO" id="GO:0005886">
    <property type="term" value="C:plasma membrane"/>
    <property type="evidence" value="ECO:0007669"/>
    <property type="project" value="UniProtKB-SubCell"/>
</dbReference>
<evidence type="ECO:0000256" key="10">
    <source>
        <dbReference type="SAM" id="MobiDB-lite"/>
    </source>
</evidence>
<dbReference type="GO" id="GO:0009252">
    <property type="term" value="P:peptidoglycan biosynthetic process"/>
    <property type="evidence" value="ECO:0007669"/>
    <property type="project" value="UniProtKB-KW"/>
</dbReference>
<evidence type="ECO:0000259" key="12">
    <source>
        <dbReference type="Pfam" id="PF00905"/>
    </source>
</evidence>
<name>A0A9D2G095_9LACT</name>
<evidence type="ECO:0000259" key="13">
    <source>
        <dbReference type="Pfam" id="PF03717"/>
    </source>
</evidence>
<dbReference type="PANTHER" id="PTHR30627:SF2">
    <property type="entry name" value="PEPTIDOGLYCAN D,D-TRANSPEPTIDASE MRDA"/>
    <property type="match status" value="1"/>
</dbReference>
<dbReference type="InterPro" id="IPR005311">
    <property type="entry name" value="PBP_dimer"/>
</dbReference>
<dbReference type="SUPFAM" id="SSF56601">
    <property type="entry name" value="beta-lactamase/transpeptidase-like"/>
    <property type="match status" value="1"/>
</dbReference>
<organism evidence="14 15">
    <name type="scientific">Candidatus Atopostipes pullistercoris</name>
    <dbReference type="NCBI Taxonomy" id="2838467"/>
    <lineage>
        <taxon>Bacteria</taxon>
        <taxon>Bacillati</taxon>
        <taxon>Bacillota</taxon>
        <taxon>Bacilli</taxon>
        <taxon>Lactobacillales</taxon>
        <taxon>Carnobacteriaceae</taxon>
        <taxon>Atopostipes</taxon>
    </lineage>
</organism>
<accession>A0A9D2G095</accession>
<keyword evidence="5" id="KW-0133">Cell shape</keyword>
<evidence type="ECO:0000256" key="2">
    <source>
        <dbReference type="ARBA" id="ARBA00007171"/>
    </source>
</evidence>
<comment type="caution">
    <text evidence="14">The sequence shown here is derived from an EMBL/GenBank/DDBJ whole genome shotgun (WGS) entry which is preliminary data.</text>
</comment>
<dbReference type="PANTHER" id="PTHR30627">
    <property type="entry name" value="PEPTIDOGLYCAN D,D-TRANSPEPTIDASE"/>
    <property type="match status" value="1"/>
</dbReference>
<dbReference type="InterPro" id="IPR001460">
    <property type="entry name" value="PCN-bd_Tpept"/>
</dbReference>
<feature type="region of interest" description="Disordered" evidence="10">
    <location>
        <begin position="689"/>
        <end position="711"/>
    </location>
</feature>
<evidence type="ECO:0000256" key="5">
    <source>
        <dbReference type="ARBA" id="ARBA00022960"/>
    </source>
</evidence>
<evidence type="ECO:0000256" key="3">
    <source>
        <dbReference type="ARBA" id="ARBA00022475"/>
    </source>
</evidence>
<keyword evidence="7 11" id="KW-1133">Transmembrane helix</keyword>
<dbReference type="GO" id="GO:0008360">
    <property type="term" value="P:regulation of cell shape"/>
    <property type="evidence" value="ECO:0007669"/>
    <property type="project" value="UniProtKB-KW"/>
</dbReference>
<dbReference type="AlphaFoldDB" id="A0A9D2G095"/>
<keyword evidence="3" id="KW-1003">Cell membrane</keyword>
<dbReference type="EMBL" id="DXAZ01000037">
    <property type="protein sequence ID" value="HIZ70664.1"/>
    <property type="molecule type" value="Genomic_DNA"/>
</dbReference>
<dbReference type="Proteomes" id="UP000824106">
    <property type="component" value="Unassembled WGS sequence"/>
</dbReference>
<evidence type="ECO:0000256" key="8">
    <source>
        <dbReference type="ARBA" id="ARBA00023136"/>
    </source>
</evidence>
<dbReference type="Gene3D" id="3.40.710.10">
    <property type="entry name" value="DD-peptidase/beta-lactamase superfamily"/>
    <property type="match status" value="1"/>
</dbReference>
<evidence type="ECO:0000256" key="4">
    <source>
        <dbReference type="ARBA" id="ARBA00022692"/>
    </source>
</evidence>
<dbReference type="GO" id="GO:0008658">
    <property type="term" value="F:penicillin binding"/>
    <property type="evidence" value="ECO:0007669"/>
    <property type="project" value="InterPro"/>
</dbReference>
<dbReference type="InterPro" id="IPR036138">
    <property type="entry name" value="PBP_dimer_sf"/>
</dbReference>
<sequence length="711" mass="79121">MENKKKNRKDRNKSHIPFRLNLLFFIIFLLFVTLIIRLGYLQIIQGEEFKAEVERTESTTVRGNVPRGEIFDSKLRPLVANEAKNTIMYTRGANTKTENMAQVADNLAHLIDLPHTSPFQNDDSDLTVRDLKDYFFATNDEMMKERIEKYTTENNISENDFSYSDQLELISDAEIMDYSDHELKAIAIFTKMNSAYALSTVNIKNNEVTQDEIARVSENLLLLPGVTTGTDWDRIYPQEDTLRSILGSVSSESQGIPKQQLNSYLAKGYSRNDRIGQSFLEAQYETVLRGSKSTSKTETDNSGDIISQEEIFSGSKGNNLILTIDMDFQDRVDDILLDVLSNRRGLNESVYAVAIDPKNGDILALSGKKVVNGKVKDDSLGVISNAFNMGSSVKPATVLMGYMDGALTLDNNTIVDTPMRMKGSNNISSVFNRSGSVSVNDITALQYSSNVYMAQIALRMGGYWNFQQDQGVPIDYINTVDNMRRYYRQFGLGSETGIDLPSEATGQQSVPQDAGQAMFLAFGQFDTYTPLQLAQYSSTIANGGTRFAPRLVSEIRETNQDTGEVGSLVKEIEPKIMNTIDVSPTVIERVQQGMYQVVNGNYGFVPGIFNSAPYVSAGKTGTAQAFYWGANKSKQGESVTNVTYVGYAPYDDPEIAIAVVVPYLPNHNTGTVHVDTSRKIFDAYFEVGEYENEEPTSDEIPEDAGDPLEDE</sequence>
<evidence type="ECO:0000256" key="11">
    <source>
        <dbReference type="SAM" id="Phobius"/>
    </source>
</evidence>
<gene>
    <name evidence="14" type="ORF">H9808_02720</name>
</gene>
<dbReference type="Pfam" id="PF03717">
    <property type="entry name" value="PBP_dimer"/>
    <property type="match status" value="1"/>
</dbReference>
<evidence type="ECO:0000256" key="9">
    <source>
        <dbReference type="ARBA" id="ARBA00023316"/>
    </source>
</evidence>
<evidence type="ECO:0000313" key="14">
    <source>
        <dbReference type="EMBL" id="HIZ70664.1"/>
    </source>
</evidence>
<keyword evidence="8 11" id="KW-0472">Membrane</keyword>
<reference evidence="14" key="2">
    <citation type="submission" date="2021-04" db="EMBL/GenBank/DDBJ databases">
        <authorList>
            <person name="Gilroy R."/>
        </authorList>
    </citation>
    <scope>NUCLEOTIDE SEQUENCE</scope>
    <source>
        <strain evidence="14">CHK169-4300</strain>
    </source>
</reference>
<dbReference type="InterPro" id="IPR050515">
    <property type="entry name" value="Beta-lactam/transpept"/>
</dbReference>
<comment type="subcellular location">
    <subcellularLocation>
        <location evidence="1">Cell membrane</location>
        <topology evidence="1">Single-pass membrane protein</topology>
    </subcellularLocation>
</comment>
<keyword evidence="6" id="KW-0573">Peptidoglycan synthesis</keyword>
<evidence type="ECO:0000256" key="7">
    <source>
        <dbReference type="ARBA" id="ARBA00022989"/>
    </source>
</evidence>
<dbReference type="Gene3D" id="3.90.1310.10">
    <property type="entry name" value="Penicillin-binding protein 2a (Domain 2)"/>
    <property type="match status" value="1"/>
</dbReference>
<feature type="domain" description="Penicillin-binding protein dimerisation" evidence="13">
    <location>
        <begin position="64"/>
        <end position="308"/>
    </location>
</feature>
<protein>
    <submittedName>
        <fullName evidence="14">Penicillin-binding protein 2</fullName>
    </submittedName>
</protein>
<dbReference type="Pfam" id="PF00905">
    <property type="entry name" value="Transpeptidase"/>
    <property type="match status" value="1"/>
</dbReference>
<keyword evidence="4 11" id="KW-0812">Transmembrane</keyword>
<dbReference type="GO" id="GO:0071555">
    <property type="term" value="P:cell wall organization"/>
    <property type="evidence" value="ECO:0007669"/>
    <property type="project" value="UniProtKB-KW"/>
</dbReference>
<evidence type="ECO:0000256" key="6">
    <source>
        <dbReference type="ARBA" id="ARBA00022984"/>
    </source>
</evidence>